<keyword evidence="3" id="KW-1133">Transmembrane helix</keyword>
<dbReference type="Pfam" id="PF00629">
    <property type="entry name" value="MAM"/>
    <property type="match status" value="1"/>
</dbReference>
<keyword evidence="1" id="KW-0732">Signal</keyword>
<dbReference type="InterPro" id="IPR042235">
    <property type="entry name" value="ZP-C_dom"/>
</dbReference>
<name>A0A8K0ECX6_BRALA</name>
<keyword evidence="3" id="KW-0472">Membrane</keyword>
<protein>
    <submittedName>
        <fullName evidence="5">CUZD1 protein</fullName>
    </submittedName>
</protein>
<evidence type="ECO:0000313" key="6">
    <source>
        <dbReference type="Proteomes" id="UP000838412"/>
    </source>
</evidence>
<dbReference type="OrthoDB" id="10063988at2759"/>
<dbReference type="SUPFAM" id="SSF49899">
    <property type="entry name" value="Concanavalin A-like lectins/glucanases"/>
    <property type="match status" value="1"/>
</dbReference>
<dbReference type="Gene3D" id="2.60.120.200">
    <property type="match status" value="1"/>
</dbReference>
<dbReference type="PANTHER" id="PTHR14002:SF43">
    <property type="entry name" value="DELTA-LIKE PROTEIN"/>
    <property type="match status" value="1"/>
</dbReference>
<evidence type="ECO:0000256" key="2">
    <source>
        <dbReference type="ARBA" id="ARBA00023157"/>
    </source>
</evidence>
<organism evidence="5 6">
    <name type="scientific">Branchiostoma lanceolatum</name>
    <name type="common">Common lancelet</name>
    <name type="synonym">Amphioxus lanceolatum</name>
    <dbReference type="NCBI Taxonomy" id="7740"/>
    <lineage>
        <taxon>Eukaryota</taxon>
        <taxon>Metazoa</taxon>
        <taxon>Chordata</taxon>
        <taxon>Cephalochordata</taxon>
        <taxon>Leptocardii</taxon>
        <taxon>Amphioxiformes</taxon>
        <taxon>Branchiostomatidae</taxon>
        <taxon>Branchiostoma</taxon>
    </lineage>
</organism>
<sequence>MYGADIDQLRVLVGSSVEWIRSNNQGNSWHQASVDVYIFYDQIVFEGFGGNGYRGDIAIDDVDDDGENNSDNRFIATYSNTLTINLNASSAIKIDVECHLLSSKVVTVNFNQQSVYKSRVVGRGEFIVSMELYMSDSFRSPVSEYPLYVEFGQMLYVQLHVTSDDTNLHVFADHCWVTPTELNYGPYDSEEDYIIRGGCVRHSTVRYDSPSTMEDRFGFRAFPPTRTTRKMYLQCEVLLCDVTNSSSRCAQGCIEDMYRWKRETEGDTEVYQLIRGPIVLVELNSNQTDREDVSRSHAVSLLPSFMGACAVMVVVAMLIVI</sequence>
<proteinExistence type="predicted"/>
<evidence type="ECO:0000256" key="1">
    <source>
        <dbReference type="ARBA" id="ARBA00022729"/>
    </source>
</evidence>
<dbReference type="InterPro" id="IPR055355">
    <property type="entry name" value="ZP-C"/>
</dbReference>
<keyword evidence="6" id="KW-1185">Reference proteome</keyword>
<dbReference type="PROSITE" id="PS51034">
    <property type="entry name" value="ZP_2"/>
    <property type="match status" value="1"/>
</dbReference>
<dbReference type="Pfam" id="PF00100">
    <property type="entry name" value="Zona_pellucida"/>
    <property type="match status" value="1"/>
</dbReference>
<gene>
    <name evidence="5" type="primary">CUZD1</name>
    <name evidence="5" type="ORF">BLAG_LOCUS9714</name>
</gene>
<keyword evidence="3" id="KW-0812">Transmembrane</keyword>
<keyword evidence="2" id="KW-1015">Disulfide bond</keyword>
<dbReference type="SMART" id="SM00241">
    <property type="entry name" value="ZP"/>
    <property type="match status" value="1"/>
</dbReference>
<dbReference type="Gene3D" id="2.60.40.4100">
    <property type="entry name" value="Zona pellucida, ZP-C domain"/>
    <property type="match status" value="1"/>
</dbReference>
<dbReference type="EMBL" id="OV696701">
    <property type="protein sequence ID" value="CAH1248364.1"/>
    <property type="molecule type" value="Genomic_DNA"/>
</dbReference>
<evidence type="ECO:0000256" key="3">
    <source>
        <dbReference type="SAM" id="Phobius"/>
    </source>
</evidence>
<evidence type="ECO:0000259" key="4">
    <source>
        <dbReference type="PROSITE" id="PS51034"/>
    </source>
</evidence>
<dbReference type="AlphaFoldDB" id="A0A8K0ECX6"/>
<feature type="transmembrane region" description="Helical" evidence="3">
    <location>
        <begin position="301"/>
        <end position="320"/>
    </location>
</feature>
<dbReference type="GO" id="GO:0016020">
    <property type="term" value="C:membrane"/>
    <property type="evidence" value="ECO:0007669"/>
    <property type="project" value="InterPro"/>
</dbReference>
<dbReference type="Proteomes" id="UP000838412">
    <property type="component" value="Chromosome 16"/>
</dbReference>
<dbReference type="InterPro" id="IPR000998">
    <property type="entry name" value="MAM_dom"/>
</dbReference>
<dbReference type="PANTHER" id="PTHR14002">
    <property type="entry name" value="ENDOGLIN/TGF-BETA RECEPTOR TYPE III"/>
    <property type="match status" value="1"/>
</dbReference>
<evidence type="ECO:0000313" key="5">
    <source>
        <dbReference type="EMBL" id="CAH1248364.1"/>
    </source>
</evidence>
<reference evidence="5" key="1">
    <citation type="submission" date="2022-01" db="EMBL/GenBank/DDBJ databases">
        <authorList>
            <person name="Braso-Vives M."/>
        </authorList>
    </citation>
    <scope>NUCLEOTIDE SEQUENCE</scope>
</reference>
<dbReference type="InterPro" id="IPR013320">
    <property type="entry name" value="ConA-like_dom_sf"/>
</dbReference>
<accession>A0A8K0ECX6</accession>
<dbReference type="InterPro" id="IPR001507">
    <property type="entry name" value="ZP_dom"/>
</dbReference>
<feature type="domain" description="ZP" evidence="4">
    <location>
        <begin position="1"/>
        <end position="256"/>
    </location>
</feature>